<name>A0A151XFU8_9HYME</name>
<evidence type="ECO:0000313" key="1">
    <source>
        <dbReference type="EMBL" id="KYQ59253.1"/>
    </source>
</evidence>
<protein>
    <submittedName>
        <fullName evidence="1">Uncharacterized protein</fullName>
    </submittedName>
</protein>
<proteinExistence type="predicted"/>
<reference evidence="1 2" key="1">
    <citation type="submission" date="2015-09" db="EMBL/GenBank/DDBJ databases">
        <title>Trachymyrmex zeteki WGS genome.</title>
        <authorList>
            <person name="Nygaard S."/>
            <person name="Hu H."/>
            <person name="Boomsma J."/>
            <person name="Zhang G."/>
        </authorList>
    </citation>
    <scope>NUCLEOTIDE SEQUENCE [LARGE SCALE GENOMIC DNA]</scope>
    <source>
        <strain evidence="1">Tzet28-1</strain>
        <tissue evidence="1">Whole body</tissue>
    </source>
</reference>
<dbReference type="AlphaFoldDB" id="A0A151XFU8"/>
<accession>A0A151XFU8</accession>
<dbReference type="EMBL" id="KQ982182">
    <property type="protein sequence ID" value="KYQ59253.1"/>
    <property type="molecule type" value="Genomic_DNA"/>
</dbReference>
<keyword evidence="2" id="KW-1185">Reference proteome</keyword>
<evidence type="ECO:0000313" key="2">
    <source>
        <dbReference type="Proteomes" id="UP000075809"/>
    </source>
</evidence>
<sequence>MASSIAFSKVALPHFAILSRDRIKTSPSSKGCDPEFHPIREPRRLGLERCGTVNGESCGQLRADMTCRQRANFTHVSIEARTVYLRVGASNAIYGGGGIA</sequence>
<organism evidence="1 2">
    <name type="scientific">Mycetomoellerius zeteki</name>
    <dbReference type="NCBI Taxonomy" id="64791"/>
    <lineage>
        <taxon>Eukaryota</taxon>
        <taxon>Metazoa</taxon>
        <taxon>Ecdysozoa</taxon>
        <taxon>Arthropoda</taxon>
        <taxon>Hexapoda</taxon>
        <taxon>Insecta</taxon>
        <taxon>Pterygota</taxon>
        <taxon>Neoptera</taxon>
        <taxon>Endopterygota</taxon>
        <taxon>Hymenoptera</taxon>
        <taxon>Apocrita</taxon>
        <taxon>Aculeata</taxon>
        <taxon>Formicoidea</taxon>
        <taxon>Formicidae</taxon>
        <taxon>Myrmicinae</taxon>
        <taxon>Mycetomoellerius</taxon>
    </lineage>
</organism>
<dbReference type="Proteomes" id="UP000075809">
    <property type="component" value="Unassembled WGS sequence"/>
</dbReference>
<gene>
    <name evidence="1" type="ORF">ALC60_01839</name>
</gene>